<dbReference type="KEGG" id="sbk:SHEWBE_0259"/>
<dbReference type="Proteomes" id="UP000250123">
    <property type="component" value="Chromosome SHEWBE"/>
</dbReference>
<gene>
    <name evidence="1" type="ORF">SHEWBE_0259</name>
</gene>
<proteinExistence type="predicted"/>
<name>A0A330LWM0_9GAMM</name>
<evidence type="ECO:0000313" key="1">
    <source>
        <dbReference type="EMBL" id="SQH74255.1"/>
    </source>
</evidence>
<accession>A0A330LWM0</accession>
<dbReference type="AlphaFoldDB" id="A0A330LWM0"/>
<protein>
    <submittedName>
        <fullName evidence="1">Uncharacterized protein</fullName>
    </submittedName>
</protein>
<sequence length="50" mass="5787">MIGLRQFSHRFTTLLEFDDRCGLSANKWGQCKLYSPPLIWQSEGLSFPPN</sequence>
<dbReference type="EMBL" id="LS483452">
    <property type="protein sequence ID" value="SQH74255.1"/>
    <property type="molecule type" value="Genomic_DNA"/>
</dbReference>
<organism evidence="1 2">
    <name type="scientific">Shewanella benthica</name>
    <dbReference type="NCBI Taxonomy" id="43661"/>
    <lineage>
        <taxon>Bacteria</taxon>
        <taxon>Pseudomonadati</taxon>
        <taxon>Pseudomonadota</taxon>
        <taxon>Gammaproteobacteria</taxon>
        <taxon>Alteromonadales</taxon>
        <taxon>Shewanellaceae</taxon>
        <taxon>Shewanella</taxon>
    </lineage>
</organism>
<reference evidence="2" key="1">
    <citation type="submission" date="2018-06" db="EMBL/GenBank/DDBJ databases">
        <authorList>
            <person name="Cea G.-C."/>
            <person name="William W."/>
        </authorList>
    </citation>
    <scope>NUCLEOTIDE SEQUENCE [LARGE SCALE GENOMIC DNA]</scope>
    <source>
        <strain evidence="2">DB21MT-2</strain>
    </source>
</reference>
<evidence type="ECO:0000313" key="2">
    <source>
        <dbReference type="Proteomes" id="UP000250123"/>
    </source>
</evidence>